<reference evidence="3 4" key="1">
    <citation type="submission" date="2016-12" db="EMBL/GenBank/DDBJ databases">
        <title>The draft genome sequence of Actinophytocola sp. 11-183.</title>
        <authorList>
            <person name="Wang W."/>
            <person name="Yuan L."/>
        </authorList>
    </citation>
    <scope>NUCLEOTIDE SEQUENCE [LARGE SCALE GENOMIC DNA]</scope>
    <source>
        <strain evidence="3 4">11-183</strain>
    </source>
</reference>
<name>A0A1Q8BZE4_9PSEU</name>
<dbReference type="EMBL" id="MSIE01000105">
    <property type="protein sequence ID" value="OLF07457.1"/>
    <property type="molecule type" value="Genomic_DNA"/>
</dbReference>
<sequence>MERLFELLREDEPLPPSQVDIYRAVRAGRRRIRIRWAATGAFVLAVALLVPALALPAGPGPFFEPGTRLAIAPEDFDPMRRTVTLTEVPGARADAYTTAARWQQVGVRVGTSGYATVTVYAPGRTATGIVNGEAGLLNPEAGEPADPVGGHRAHWLTLDNGLTLAWQWGDRGWAYLSIQDGEGADRETAHRIAAAVVVHEPRAVAMPFTLPKPDGLHLVGTSTHVELPGAGAAFLRAGVLLAAEDPSDPSREVGMITVSAERSDKTAGHLGADTTLGGRPAMVTPGEVIIFGLPDGFAVEVSSFRDNGQLDEIAQSVRLVAHAGTTSTWVTDPVE</sequence>
<proteinExistence type="predicted"/>
<gene>
    <name evidence="3" type="ORF">BU204_35530</name>
    <name evidence="2" type="ORF">BU204_35730</name>
</gene>
<protein>
    <recommendedName>
        <fullName evidence="5">DUF4367 domain-containing protein</fullName>
    </recommendedName>
</protein>
<evidence type="ECO:0000313" key="4">
    <source>
        <dbReference type="Proteomes" id="UP000185596"/>
    </source>
</evidence>
<organism evidence="3 4">
    <name type="scientific">Actinophytocola xanthii</name>
    <dbReference type="NCBI Taxonomy" id="1912961"/>
    <lineage>
        <taxon>Bacteria</taxon>
        <taxon>Bacillati</taxon>
        <taxon>Actinomycetota</taxon>
        <taxon>Actinomycetes</taxon>
        <taxon>Pseudonocardiales</taxon>
        <taxon>Pseudonocardiaceae</taxon>
    </lineage>
</organism>
<keyword evidence="1" id="KW-0472">Membrane</keyword>
<dbReference type="OrthoDB" id="3343963at2"/>
<evidence type="ECO:0000313" key="3">
    <source>
        <dbReference type="EMBL" id="OLF07457.1"/>
    </source>
</evidence>
<keyword evidence="1" id="KW-1133">Transmembrane helix</keyword>
<accession>A0A1Q8BZE4</accession>
<dbReference type="STRING" id="1912961.BU204_35530"/>
<evidence type="ECO:0000313" key="2">
    <source>
        <dbReference type="EMBL" id="OLF07297.1"/>
    </source>
</evidence>
<keyword evidence="1" id="KW-0812">Transmembrane</keyword>
<evidence type="ECO:0008006" key="5">
    <source>
        <dbReference type="Google" id="ProtNLM"/>
    </source>
</evidence>
<evidence type="ECO:0000256" key="1">
    <source>
        <dbReference type="SAM" id="Phobius"/>
    </source>
</evidence>
<dbReference type="AlphaFoldDB" id="A0A1Q8BZE4"/>
<feature type="transmembrane region" description="Helical" evidence="1">
    <location>
        <begin position="36"/>
        <end position="55"/>
    </location>
</feature>
<dbReference type="EMBL" id="MSIE01000107">
    <property type="protein sequence ID" value="OLF07297.1"/>
    <property type="molecule type" value="Genomic_DNA"/>
</dbReference>
<dbReference type="RefSeq" id="WP_075130204.1">
    <property type="nucleotide sequence ID" value="NZ_MSIE01000105.1"/>
</dbReference>
<keyword evidence="4" id="KW-1185">Reference proteome</keyword>
<comment type="caution">
    <text evidence="3">The sequence shown here is derived from an EMBL/GenBank/DDBJ whole genome shotgun (WGS) entry which is preliminary data.</text>
</comment>
<dbReference type="Proteomes" id="UP000185596">
    <property type="component" value="Unassembled WGS sequence"/>
</dbReference>